<keyword evidence="4" id="KW-1185">Reference proteome</keyword>
<dbReference type="SUPFAM" id="SSF75304">
    <property type="entry name" value="Amidase signature (AS) enzymes"/>
    <property type="match status" value="1"/>
</dbReference>
<protein>
    <submittedName>
        <fullName evidence="3">Allophanate hydrolase</fullName>
    </submittedName>
</protein>
<accession>A0A1N7JJ64</accession>
<dbReference type="Gene3D" id="1.20.58.1700">
    <property type="match status" value="1"/>
</dbReference>
<dbReference type="InterPro" id="IPR000120">
    <property type="entry name" value="Amidase"/>
</dbReference>
<dbReference type="Proteomes" id="UP000185639">
    <property type="component" value="Unassembled WGS sequence"/>
</dbReference>
<proteinExistence type="predicted"/>
<dbReference type="InterPro" id="IPR023631">
    <property type="entry name" value="Amidase_dom"/>
</dbReference>
<dbReference type="Gene3D" id="3.10.490.10">
    <property type="entry name" value="Gamma-glutamyl cyclotransferase-like"/>
    <property type="match status" value="1"/>
</dbReference>
<dbReference type="Pfam" id="PF21986">
    <property type="entry name" value="AH_C"/>
    <property type="match status" value="1"/>
</dbReference>
<dbReference type="Pfam" id="PF01425">
    <property type="entry name" value="Amidase"/>
    <property type="match status" value="1"/>
</dbReference>
<organism evidence="3 4">
    <name type="scientific">Thalassolituus maritimus</name>
    <dbReference type="NCBI Taxonomy" id="484498"/>
    <lineage>
        <taxon>Bacteria</taxon>
        <taxon>Pseudomonadati</taxon>
        <taxon>Pseudomonadota</taxon>
        <taxon>Gammaproteobacteria</taxon>
        <taxon>Oceanospirillales</taxon>
        <taxon>Oceanospirillaceae</taxon>
        <taxon>Thalassolituus</taxon>
    </lineage>
</organism>
<feature type="domain" description="Amidase" evidence="1">
    <location>
        <begin position="71"/>
        <end position="447"/>
    </location>
</feature>
<feature type="domain" description="Allophanate hydrolase C-terminal" evidence="2">
    <location>
        <begin position="477"/>
        <end position="606"/>
    </location>
</feature>
<evidence type="ECO:0000259" key="1">
    <source>
        <dbReference type="Pfam" id="PF01425"/>
    </source>
</evidence>
<dbReference type="EMBL" id="FTOH01000002">
    <property type="protein sequence ID" value="SIS49365.1"/>
    <property type="molecule type" value="Genomic_DNA"/>
</dbReference>
<dbReference type="Gene3D" id="3.90.1300.10">
    <property type="entry name" value="Amidase signature (AS) domain"/>
    <property type="match status" value="1"/>
</dbReference>
<evidence type="ECO:0000313" key="3">
    <source>
        <dbReference type="EMBL" id="SIS49365.1"/>
    </source>
</evidence>
<dbReference type="STRING" id="484498.SAMN05421686_10252"/>
<dbReference type="PANTHER" id="PTHR11895:SF169">
    <property type="entry name" value="GLUTAMYL-TRNA(GLN) AMIDOTRANSFERASE"/>
    <property type="match status" value="1"/>
</dbReference>
<gene>
    <name evidence="3" type="ORF">SAMN05421686_10252</name>
</gene>
<dbReference type="NCBIfam" id="NF006043">
    <property type="entry name" value="PRK08186.1"/>
    <property type="match status" value="1"/>
</dbReference>
<name>A0A1N7JJ64_9GAMM</name>
<dbReference type="GO" id="GO:0016787">
    <property type="term" value="F:hydrolase activity"/>
    <property type="evidence" value="ECO:0007669"/>
    <property type="project" value="UniProtKB-KW"/>
</dbReference>
<sequence>MTEVTTGIGWNLNDWGRAYRNGADARGLLLSTRNAIAADELDANGLPRRGSAWIALASEEQLTKQISYLESLKASAEEEGTVLPLYGVPFAVKDNIDAADFHTTAACPEYAYEPDDDAFVVQLLRKAGAIVMGKTNLDQFATGLVGTRSPYGAVNNAFNPEYISGGSSSGSATAVAKGQVAFALGTDTAGSGRVPAGFNHIVGLKATVGAISASGVVPACRSLDCVSVFALNSRDAERIYEIAAQFDPADGYARSRTMVRNERIQTLGVPADAPWFGDDVQKAAYEKACEQAVDAGFELKTIDFTPLFELASLLYQGPWVAERYAAVGEFLKQDLPGINPVVKNIIAGGVDGTAVDAFKAEYRRKDLVRQIQSIFKTVDALFVPTAPRFPTMADVDAAPVEVNSQLGTYTNFVNLADLCALSLPAHMRTDGLPFGITVIAPGWHELALTNFAGQWQSHLGLAEAPVMLGKKDDASVVVAVVGAHLTGMPLNHQLTSRHATLLEQTLTANKYQLYALANTVPPKPGLVRLNEEDLKCGKVAGNQLIVELWRLDQAAFGSFVEEIPQPLGIGTLELEDGRLVKGFICEPEAVASATNISHLGGWRAYISSLNA</sequence>
<dbReference type="AlphaFoldDB" id="A0A1N7JJ64"/>
<evidence type="ECO:0000259" key="2">
    <source>
        <dbReference type="Pfam" id="PF21986"/>
    </source>
</evidence>
<dbReference type="RefSeq" id="WP_175607854.1">
    <property type="nucleotide sequence ID" value="NZ_FTOH01000002.1"/>
</dbReference>
<dbReference type="InterPro" id="IPR014085">
    <property type="entry name" value="Allophanate_hydrolase"/>
</dbReference>
<evidence type="ECO:0000313" key="4">
    <source>
        <dbReference type="Proteomes" id="UP000185639"/>
    </source>
</evidence>
<dbReference type="InterPro" id="IPR036928">
    <property type="entry name" value="AS_sf"/>
</dbReference>
<dbReference type="PANTHER" id="PTHR11895">
    <property type="entry name" value="TRANSAMIDASE"/>
    <property type="match status" value="1"/>
</dbReference>
<keyword evidence="3" id="KW-0378">Hydrolase</keyword>
<dbReference type="NCBIfam" id="TIGR02713">
    <property type="entry name" value="allophanate_hyd"/>
    <property type="match status" value="1"/>
</dbReference>
<reference evidence="4" key="1">
    <citation type="submission" date="2017-01" db="EMBL/GenBank/DDBJ databases">
        <authorList>
            <person name="Varghese N."/>
            <person name="Submissions S."/>
        </authorList>
    </citation>
    <scope>NUCLEOTIDE SEQUENCE [LARGE SCALE GENOMIC DNA]</scope>
    <source>
        <strain evidence="4">DSM 24913</strain>
    </source>
</reference>
<dbReference type="InterPro" id="IPR053844">
    <property type="entry name" value="AH_C"/>
</dbReference>